<dbReference type="AlphaFoldDB" id="A0A5N4EEW7"/>
<evidence type="ECO:0000313" key="3">
    <source>
        <dbReference type="Proteomes" id="UP000299084"/>
    </source>
</evidence>
<dbReference type="Proteomes" id="UP000299084">
    <property type="component" value="Unassembled WGS sequence"/>
</dbReference>
<reference evidence="2 3" key="1">
    <citation type="journal article" date="2019" name="Mol. Ecol. Resour.">
        <title>Improving Illumina assemblies with Hi-C and long reads: an example with the North African dromedary.</title>
        <authorList>
            <person name="Elbers J.P."/>
            <person name="Rogers M.F."/>
            <person name="Perelman P.L."/>
            <person name="Proskuryakova A.A."/>
            <person name="Serdyukova N.A."/>
            <person name="Johnson W.E."/>
            <person name="Horin P."/>
            <person name="Corander J."/>
            <person name="Murphy D."/>
            <person name="Burger P.A."/>
        </authorList>
    </citation>
    <scope>NUCLEOTIDE SEQUENCE [LARGE SCALE GENOMIC DNA]</scope>
    <source>
        <strain evidence="2">Drom800</strain>
        <tissue evidence="2">Blood</tissue>
    </source>
</reference>
<protein>
    <submittedName>
        <fullName evidence="2">Protein FAM53A</fullName>
    </submittedName>
</protein>
<name>A0A5N4EEW7_CAMDR</name>
<organism evidence="2 3">
    <name type="scientific">Camelus dromedarius</name>
    <name type="common">Dromedary</name>
    <name type="synonym">Arabian camel</name>
    <dbReference type="NCBI Taxonomy" id="9838"/>
    <lineage>
        <taxon>Eukaryota</taxon>
        <taxon>Metazoa</taxon>
        <taxon>Chordata</taxon>
        <taxon>Craniata</taxon>
        <taxon>Vertebrata</taxon>
        <taxon>Euteleostomi</taxon>
        <taxon>Mammalia</taxon>
        <taxon>Eutheria</taxon>
        <taxon>Laurasiatheria</taxon>
        <taxon>Artiodactyla</taxon>
        <taxon>Tylopoda</taxon>
        <taxon>Camelidae</taxon>
        <taxon>Camelus</taxon>
    </lineage>
</organism>
<dbReference type="EMBL" id="JWIN03000002">
    <property type="protein sequence ID" value="KAB1281927.1"/>
    <property type="molecule type" value="Genomic_DNA"/>
</dbReference>
<gene>
    <name evidence="2" type="ORF">Cadr_000002386</name>
</gene>
<feature type="region of interest" description="Disordered" evidence="1">
    <location>
        <begin position="88"/>
        <end position="161"/>
    </location>
</feature>
<proteinExistence type="predicted"/>
<sequence>MQTESGCTVLLTEPSALPFLTGLVVLMRLSFLLQSSCQAPDDPCATKTFWCLVTADFACIFVGRAGSPGTLKNSKSLCSLDYEDEDEDDARVKTAVSSPRDPHGLQPRPAGLSPRASPEWVAAEGEGWSGGDPSDWDSAGEEGAFPLDRSRELDLEQIENN</sequence>
<evidence type="ECO:0000313" key="2">
    <source>
        <dbReference type="EMBL" id="KAB1281927.1"/>
    </source>
</evidence>
<evidence type="ECO:0000256" key="1">
    <source>
        <dbReference type="SAM" id="MobiDB-lite"/>
    </source>
</evidence>
<accession>A0A5N4EEW7</accession>
<keyword evidence="3" id="KW-1185">Reference proteome</keyword>
<comment type="caution">
    <text evidence="2">The sequence shown here is derived from an EMBL/GenBank/DDBJ whole genome shotgun (WGS) entry which is preliminary data.</text>
</comment>